<dbReference type="EMBL" id="BSXU01010918">
    <property type="protein sequence ID" value="GME73421.1"/>
    <property type="molecule type" value="Genomic_DNA"/>
</dbReference>
<evidence type="ECO:0000313" key="2">
    <source>
        <dbReference type="Proteomes" id="UP001165063"/>
    </source>
</evidence>
<dbReference type="Proteomes" id="UP001165063">
    <property type="component" value="Unassembled WGS sequence"/>
</dbReference>
<organism evidence="1 2">
    <name type="scientific">Ambrosiozyma monospora</name>
    <name type="common">Yeast</name>
    <name type="synonym">Endomycopsis monosporus</name>
    <dbReference type="NCBI Taxonomy" id="43982"/>
    <lineage>
        <taxon>Eukaryota</taxon>
        <taxon>Fungi</taxon>
        <taxon>Dikarya</taxon>
        <taxon>Ascomycota</taxon>
        <taxon>Saccharomycotina</taxon>
        <taxon>Pichiomycetes</taxon>
        <taxon>Pichiales</taxon>
        <taxon>Pichiaceae</taxon>
        <taxon>Ambrosiozyma</taxon>
    </lineage>
</organism>
<keyword evidence="2" id="KW-1185">Reference proteome</keyword>
<proteinExistence type="predicted"/>
<protein>
    <submittedName>
        <fullName evidence="1">Unnamed protein product</fullName>
    </submittedName>
</protein>
<gene>
    <name evidence="1" type="ORF">Amon01_000935400</name>
</gene>
<comment type="caution">
    <text evidence="1">The sequence shown here is derived from an EMBL/GenBank/DDBJ whole genome shotgun (WGS) entry which is preliminary data.</text>
</comment>
<dbReference type="AlphaFoldDB" id="A0A9W6WHL2"/>
<name>A0A9W6WHL2_AMBMO</name>
<sequence length="237" mass="26741">MRLCLSPHNSLKAVATSGILSNISKRFLSYPTELTPTTSDNASLDEIYSRVAAKSSEKGQSSVFAVSSDTDGVLIPVNSKSLRKWSLFEACLRCKDFDRADMILANMREDTKGGMPNTFFLDGVCEFLKQWANDETVTMEQVKLWLVHVNELDKNFRCDPRISAWILKLLLDKDPKVDAAELSKEFWIYTRSKFGASNKDILSHIAIIGLINTRRLVSILPVLQKDVPTEYQNLFQA</sequence>
<dbReference type="OrthoDB" id="10537447at2759"/>
<accession>A0A9W6WHL2</accession>
<reference evidence="1" key="1">
    <citation type="submission" date="2023-04" db="EMBL/GenBank/DDBJ databases">
        <title>Ambrosiozyma monospora NBRC 1965.</title>
        <authorList>
            <person name="Ichikawa N."/>
            <person name="Sato H."/>
            <person name="Tonouchi N."/>
        </authorList>
    </citation>
    <scope>NUCLEOTIDE SEQUENCE</scope>
    <source>
        <strain evidence="1">NBRC 1965</strain>
    </source>
</reference>
<evidence type="ECO:0000313" key="1">
    <source>
        <dbReference type="EMBL" id="GME73421.1"/>
    </source>
</evidence>